<dbReference type="Proteomes" id="UP000692954">
    <property type="component" value="Unassembled WGS sequence"/>
</dbReference>
<gene>
    <name evidence="1" type="ORF">PSON_ATCC_30995.1.T1020009</name>
</gene>
<dbReference type="EMBL" id="CAJJDN010000102">
    <property type="protein sequence ID" value="CAD8112920.1"/>
    <property type="molecule type" value="Genomic_DNA"/>
</dbReference>
<comment type="caution">
    <text evidence="1">The sequence shown here is derived from an EMBL/GenBank/DDBJ whole genome shotgun (WGS) entry which is preliminary data.</text>
</comment>
<dbReference type="AlphaFoldDB" id="A0A8S1QEH5"/>
<keyword evidence="2" id="KW-1185">Reference proteome</keyword>
<evidence type="ECO:0000313" key="2">
    <source>
        <dbReference type="Proteomes" id="UP000692954"/>
    </source>
</evidence>
<sequence length="39" mass="4573">MSNFLQVNTDQQCLNLIYEKRDLTINRHLDGIKPIANEN</sequence>
<name>A0A8S1QEH5_9CILI</name>
<accession>A0A8S1QEH5</accession>
<reference evidence="1" key="1">
    <citation type="submission" date="2021-01" db="EMBL/GenBank/DDBJ databases">
        <authorList>
            <consortium name="Genoscope - CEA"/>
            <person name="William W."/>
        </authorList>
    </citation>
    <scope>NUCLEOTIDE SEQUENCE</scope>
</reference>
<evidence type="ECO:0000313" key="1">
    <source>
        <dbReference type="EMBL" id="CAD8112920.1"/>
    </source>
</evidence>
<protein>
    <submittedName>
        <fullName evidence="1">Uncharacterized protein</fullName>
    </submittedName>
</protein>
<proteinExistence type="predicted"/>
<organism evidence="1 2">
    <name type="scientific">Paramecium sonneborni</name>
    <dbReference type="NCBI Taxonomy" id="65129"/>
    <lineage>
        <taxon>Eukaryota</taxon>
        <taxon>Sar</taxon>
        <taxon>Alveolata</taxon>
        <taxon>Ciliophora</taxon>
        <taxon>Intramacronucleata</taxon>
        <taxon>Oligohymenophorea</taxon>
        <taxon>Peniculida</taxon>
        <taxon>Parameciidae</taxon>
        <taxon>Paramecium</taxon>
    </lineage>
</organism>